<keyword evidence="3" id="KW-1003">Cell membrane</keyword>
<gene>
    <name evidence="10" type="ORF">FDO65_17000</name>
</gene>
<feature type="transmembrane region" description="Helical" evidence="7">
    <location>
        <begin position="227"/>
        <end position="250"/>
    </location>
</feature>
<accession>A0A4U6QCS1</accession>
<keyword evidence="6 7" id="KW-0472">Membrane</keyword>
<feature type="compositionally biased region" description="Basic and acidic residues" evidence="8">
    <location>
        <begin position="9"/>
        <end position="21"/>
    </location>
</feature>
<dbReference type="Proteomes" id="UP000306985">
    <property type="component" value="Unassembled WGS sequence"/>
</dbReference>
<keyword evidence="2 7" id="KW-0813">Transport</keyword>
<keyword evidence="4 7" id="KW-0812">Transmembrane</keyword>
<evidence type="ECO:0000256" key="2">
    <source>
        <dbReference type="ARBA" id="ARBA00022448"/>
    </source>
</evidence>
<evidence type="ECO:0000256" key="5">
    <source>
        <dbReference type="ARBA" id="ARBA00022989"/>
    </source>
</evidence>
<evidence type="ECO:0000256" key="7">
    <source>
        <dbReference type="RuleBase" id="RU363032"/>
    </source>
</evidence>
<dbReference type="PROSITE" id="PS50928">
    <property type="entry name" value="ABC_TM1"/>
    <property type="match status" value="1"/>
</dbReference>
<evidence type="ECO:0000256" key="1">
    <source>
        <dbReference type="ARBA" id="ARBA00004651"/>
    </source>
</evidence>
<feature type="transmembrane region" description="Helical" evidence="7">
    <location>
        <begin position="153"/>
        <end position="175"/>
    </location>
</feature>
<evidence type="ECO:0000256" key="8">
    <source>
        <dbReference type="SAM" id="MobiDB-lite"/>
    </source>
</evidence>
<comment type="subcellular location">
    <subcellularLocation>
        <location evidence="1 7">Cell membrane</location>
        <topology evidence="1 7">Multi-pass membrane protein</topology>
    </subcellularLocation>
</comment>
<dbReference type="PANTHER" id="PTHR43744">
    <property type="entry name" value="ABC TRANSPORTER PERMEASE PROTEIN MG189-RELATED-RELATED"/>
    <property type="match status" value="1"/>
</dbReference>
<comment type="caution">
    <text evidence="10">The sequence shown here is derived from an EMBL/GenBank/DDBJ whole genome shotgun (WGS) entry which is preliminary data.</text>
</comment>
<dbReference type="Gene3D" id="1.10.3720.10">
    <property type="entry name" value="MetI-like"/>
    <property type="match status" value="1"/>
</dbReference>
<reference evidence="10 11" key="1">
    <citation type="submission" date="2019-05" db="EMBL/GenBank/DDBJ databases">
        <title>Nakamurella sp. N5BH11, whole genome shotgun sequence.</title>
        <authorList>
            <person name="Tuo L."/>
        </authorList>
    </citation>
    <scope>NUCLEOTIDE SEQUENCE [LARGE SCALE GENOMIC DNA]</scope>
    <source>
        <strain evidence="10 11">N5BH11</strain>
    </source>
</reference>
<feature type="transmembrane region" description="Helical" evidence="7">
    <location>
        <begin position="288"/>
        <end position="309"/>
    </location>
</feature>
<evidence type="ECO:0000256" key="3">
    <source>
        <dbReference type="ARBA" id="ARBA00022475"/>
    </source>
</evidence>
<evidence type="ECO:0000313" key="10">
    <source>
        <dbReference type="EMBL" id="TKV57830.1"/>
    </source>
</evidence>
<dbReference type="GO" id="GO:0055085">
    <property type="term" value="P:transmembrane transport"/>
    <property type="evidence" value="ECO:0007669"/>
    <property type="project" value="InterPro"/>
</dbReference>
<dbReference type="InterPro" id="IPR035906">
    <property type="entry name" value="MetI-like_sf"/>
</dbReference>
<name>A0A4U6QCS1_9ACTN</name>
<evidence type="ECO:0000256" key="4">
    <source>
        <dbReference type="ARBA" id="ARBA00022692"/>
    </source>
</evidence>
<sequence>MTIPPTTDTVRDPDLLDRPLDTDAAGPVAPEKKSFSLGRLLAWVVTGLIMLVTLFPFYWMVRTAFSNGSTLAANPGSLLPVNFTWGAFQRVLGLSSIEDARAQGGSGASIDFWLALRNSVIISLVITVGQTLFSAMAAYAFSRLVWPGRDLVFGLFLAALMVPPIFTSLPNFLLIKNLGLINTLPGIILPFLFMTPFAVFFLRQFFLGLSREVEEAAKIDGASNVRIFFKLIVPMSSAPITTLAILTFIASWNEYLWPLLVARDASAQPLTLALGIFRSQTPGGSPDWAGLMAMTLLAALPIILLFVAFGRRVVNSIQFSGIK</sequence>
<feature type="transmembrane region" description="Helical" evidence="7">
    <location>
        <begin position="187"/>
        <end position="206"/>
    </location>
</feature>
<dbReference type="RefSeq" id="WP_137450914.1">
    <property type="nucleotide sequence ID" value="NZ_SZZH01000004.1"/>
</dbReference>
<dbReference type="InterPro" id="IPR000515">
    <property type="entry name" value="MetI-like"/>
</dbReference>
<organism evidence="10 11">
    <name type="scientific">Nakamurella flava</name>
    <dbReference type="NCBI Taxonomy" id="2576308"/>
    <lineage>
        <taxon>Bacteria</taxon>
        <taxon>Bacillati</taxon>
        <taxon>Actinomycetota</taxon>
        <taxon>Actinomycetes</taxon>
        <taxon>Nakamurellales</taxon>
        <taxon>Nakamurellaceae</taxon>
        <taxon>Nakamurella</taxon>
    </lineage>
</organism>
<feature type="region of interest" description="Disordered" evidence="8">
    <location>
        <begin position="1"/>
        <end position="30"/>
    </location>
</feature>
<dbReference type="OrthoDB" id="61122at2"/>
<keyword evidence="11" id="KW-1185">Reference proteome</keyword>
<feature type="domain" description="ABC transmembrane type-1" evidence="9">
    <location>
        <begin position="116"/>
        <end position="309"/>
    </location>
</feature>
<dbReference type="CDD" id="cd06261">
    <property type="entry name" value="TM_PBP2"/>
    <property type="match status" value="1"/>
</dbReference>
<evidence type="ECO:0000259" key="9">
    <source>
        <dbReference type="PROSITE" id="PS50928"/>
    </source>
</evidence>
<dbReference type="SUPFAM" id="SSF161098">
    <property type="entry name" value="MetI-like"/>
    <property type="match status" value="1"/>
</dbReference>
<dbReference type="GO" id="GO:0005886">
    <property type="term" value="C:plasma membrane"/>
    <property type="evidence" value="ECO:0007669"/>
    <property type="project" value="UniProtKB-SubCell"/>
</dbReference>
<feature type="transmembrane region" description="Helical" evidence="7">
    <location>
        <begin position="40"/>
        <end position="61"/>
    </location>
</feature>
<protein>
    <submittedName>
        <fullName evidence="10">Carbohydrate ABC transporter permease</fullName>
    </submittedName>
</protein>
<comment type="similarity">
    <text evidence="7">Belongs to the binding-protein-dependent transport system permease family.</text>
</comment>
<dbReference type="PANTHER" id="PTHR43744:SF12">
    <property type="entry name" value="ABC TRANSPORTER PERMEASE PROTEIN MG189-RELATED"/>
    <property type="match status" value="1"/>
</dbReference>
<dbReference type="Pfam" id="PF00528">
    <property type="entry name" value="BPD_transp_1"/>
    <property type="match status" value="1"/>
</dbReference>
<evidence type="ECO:0000313" key="11">
    <source>
        <dbReference type="Proteomes" id="UP000306985"/>
    </source>
</evidence>
<proteinExistence type="inferred from homology"/>
<evidence type="ECO:0000256" key="6">
    <source>
        <dbReference type="ARBA" id="ARBA00023136"/>
    </source>
</evidence>
<feature type="transmembrane region" description="Helical" evidence="7">
    <location>
        <begin position="120"/>
        <end position="141"/>
    </location>
</feature>
<keyword evidence="5 7" id="KW-1133">Transmembrane helix</keyword>
<dbReference type="AlphaFoldDB" id="A0A4U6QCS1"/>
<dbReference type="EMBL" id="SZZH01000004">
    <property type="protein sequence ID" value="TKV57830.1"/>
    <property type="molecule type" value="Genomic_DNA"/>
</dbReference>